<evidence type="ECO:0000256" key="5">
    <source>
        <dbReference type="ARBA" id="ARBA00022989"/>
    </source>
</evidence>
<feature type="domain" description="Major facilitator superfamily (MFS) profile" evidence="8">
    <location>
        <begin position="240"/>
        <end position="445"/>
    </location>
</feature>
<comment type="caution">
    <text evidence="9">The sequence shown here is derived from an EMBL/GenBank/DDBJ whole genome shotgun (WGS) entry which is preliminary data.</text>
</comment>
<feature type="transmembrane region" description="Helical" evidence="7">
    <location>
        <begin position="273"/>
        <end position="295"/>
    </location>
</feature>
<protein>
    <submittedName>
        <fullName evidence="9">MFS transporter</fullName>
    </submittedName>
</protein>
<proteinExistence type="predicted"/>
<evidence type="ECO:0000256" key="7">
    <source>
        <dbReference type="SAM" id="Phobius"/>
    </source>
</evidence>
<keyword evidence="3" id="KW-1003">Cell membrane</keyword>
<keyword evidence="4 7" id="KW-0812">Transmembrane</keyword>
<keyword evidence="2" id="KW-0813">Transport</keyword>
<dbReference type="Gene3D" id="1.20.1250.20">
    <property type="entry name" value="MFS general substrate transporter like domains"/>
    <property type="match status" value="1"/>
</dbReference>
<dbReference type="PROSITE" id="PS50850">
    <property type="entry name" value="MFS"/>
    <property type="match status" value="1"/>
</dbReference>
<feature type="transmembrane region" description="Helical" evidence="7">
    <location>
        <begin position="399"/>
        <end position="418"/>
    </location>
</feature>
<comment type="subcellular location">
    <subcellularLocation>
        <location evidence="1">Cell membrane</location>
        <topology evidence="1">Multi-pass membrane protein</topology>
    </subcellularLocation>
</comment>
<feature type="transmembrane region" description="Helical" evidence="7">
    <location>
        <begin position="116"/>
        <end position="141"/>
    </location>
</feature>
<dbReference type="Pfam" id="PF07690">
    <property type="entry name" value="MFS_1"/>
    <property type="match status" value="1"/>
</dbReference>
<keyword evidence="6 7" id="KW-0472">Membrane</keyword>
<feature type="transmembrane region" description="Helical" evidence="7">
    <location>
        <begin position="371"/>
        <end position="393"/>
    </location>
</feature>
<feature type="transmembrane region" description="Helical" evidence="7">
    <location>
        <begin position="29"/>
        <end position="51"/>
    </location>
</feature>
<evidence type="ECO:0000256" key="4">
    <source>
        <dbReference type="ARBA" id="ARBA00022692"/>
    </source>
</evidence>
<dbReference type="EMBL" id="JBHEZY010000005">
    <property type="protein sequence ID" value="MFC1431876.1"/>
    <property type="molecule type" value="Genomic_DNA"/>
</dbReference>
<evidence type="ECO:0000313" key="9">
    <source>
        <dbReference type="EMBL" id="MFC1431876.1"/>
    </source>
</evidence>
<feature type="transmembrane region" description="Helical" evidence="7">
    <location>
        <begin position="332"/>
        <end position="350"/>
    </location>
</feature>
<dbReference type="PANTHER" id="PTHR23517:SF2">
    <property type="entry name" value="MULTIDRUG RESISTANCE PROTEIN MDTH"/>
    <property type="match status" value="1"/>
</dbReference>
<evidence type="ECO:0000259" key="8">
    <source>
        <dbReference type="PROSITE" id="PS50850"/>
    </source>
</evidence>
<dbReference type="PANTHER" id="PTHR23517">
    <property type="entry name" value="RESISTANCE PROTEIN MDTM, PUTATIVE-RELATED-RELATED"/>
    <property type="match status" value="1"/>
</dbReference>
<sequence length="445" mass="46367">MPDTTSHSDRRRSAPNRWGLPDLHGGSKLLTAAAVDSIGSGLFYAFQVIYFVKVTSLALPVIGLALTLVQLLSLPAPTLLGPLVDRVGPRLVAAGGNLLAAAGFGGFLLVHSAWQIVAAGLVVQIGVSGYWTSSGALVGLAAEQDQRTRWFGLINALRNAGVGLGGAVAALALGAGGTTGLRWLVVGNIVSYLFSAWLIGSWRHRGSAEPAAEPAPSAAASEPAGPEPAGGYRAVLRDTAFLRMAVVNLVFVLAAMVLSVLLAVYIVESLHQPVWTAGVLLTLNTALVAVFQTPVGRLVELRPPQRVIALAALVNVLAFLLFGLLVHAPSWSVLPGLVLAMLVYTAAEMIQSPVVSGQALELAPEQLRGRYQAVFQLSWGLGGAIAPVVFTSLLTVGPLWPWVLLVVLNLGAAAALGVRARVRTGAAPRPATLPSVPHQQPVKEH</sequence>
<name>A0ABV6X102_9ACTN</name>
<accession>A0ABV6X102</accession>
<reference evidence="9 10" key="1">
    <citation type="submission" date="2024-09" db="EMBL/GenBank/DDBJ databases">
        <authorList>
            <person name="Lee S.D."/>
        </authorList>
    </citation>
    <scope>NUCLEOTIDE SEQUENCE [LARGE SCALE GENOMIC DNA]</scope>
    <source>
        <strain evidence="9 10">N1-3</strain>
    </source>
</reference>
<organism evidence="9 10">
    <name type="scientific">Streptacidiphilus alkalitolerans</name>
    <dbReference type="NCBI Taxonomy" id="3342712"/>
    <lineage>
        <taxon>Bacteria</taxon>
        <taxon>Bacillati</taxon>
        <taxon>Actinomycetota</taxon>
        <taxon>Actinomycetes</taxon>
        <taxon>Kitasatosporales</taxon>
        <taxon>Streptomycetaceae</taxon>
        <taxon>Streptacidiphilus</taxon>
    </lineage>
</organism>
<dbReference type="InterPro" id="IPR036259">
    <property type="entry name" value="MFS_trans_sf"/>
</dbReference>
<feature type="transmembrane region" description="Helical" evidence="7">
    <location>
        <begin position="246"/>
        <end position="267"/>
    </location>
</feature>
<keyword evidence="5 7" id="KW-1133">Transmembrane helix</keyword>
<feature type="transmembrane region" description="Helical" evidence="7">
    <location>
        <begin position="153"/>
        <end position="175"/>
    </location>
</feature>
<evidence type="ECO:0000256" key="6">
    <source>
        <dbReference type="ARBA" id="ARBA00023136"/>
    </source>
</evidence>
<evidence type="ECO:0000256" key="2">
    <source>
        <dbReference type="ARBA" id="ARBA00022448"/>
    </source>
</evidence>
<evidence type="ECO:0000313" key="10">
    <source>
        <dbReference type="Proteomes" id="UP001592530"/>
    </source>
</evidence>
<dbReference type="SUPFAM" id="SSF103473">
    <property type="entry name" value="MFS general substrate transporter"/>
    <property type="match status" value="1"/>
</dbReference>
<dbReference type="RefSeq" id="WP_380553080.1">
    <property type="nucleotide sequence ID" value="NZ_JBHEZY010000005.1"/>
</dbReference>
<dbReference type="InterPro" id="IPR020846">
    <property type="entry name" value="MFS_dom"/>
</dbReference>
<feature type="transmembrane region" description="Helical" evidence="7">
    <location>
        <begin position="57"/>
        <end position="79"/>
    </location>
</feature>
<dbReference type="InterPro" id="IPR011701">
    <property type="entry name" value="MFS"/>
</dbReference>
<evidence type="ECO:0000256" key="3">
    <source>
        <dbReference type="ARBA" id="ARBA00022475"/>
    </source>
</evidence>
<dbReference type="InterPro" id="IPR050171">
    <property type="entry name" value="MFS_Transporters"/>
</dbReference>
<dbReference type="Proteomes" id="UP001592530">
    <property type="component" value="Unassembled WGS sequence"/>
</dbReference>
<feature type="transmembrane region" description="Helical" evidence="7">
    <location>
        <begin position="91"/>
        <end position="110"/>
    </location>
</feature>
<feature type="transmembrane region" description="Helical" evidence="7">
    <location>
        <begin position="307"/>
        <end position="326"/>
    </location>
</feature>
<gene>
    <name evidence="9" type="ORF">ACEZDB_14605</name>
</gene>
<evidence type="ECO:0000256" key="1">
    <source>
        <dbReference type="ARBA" id="ARBA00004651"/>
    </source>
</evidence>